<organism evidence="1 2">
    <name type="scientific">Clostridium neonatale</name>
    <dbReference type="NCBI Taxonomy" id="137838"/>
    <lineage>
        <taxon>Bacteria</taxon>
        <taxon>Bacillati</taxon>
        <taxon>Bacillota</taxon>
        <taxon>Clostridia</taxon>
        <taxon>Eubacteriales</taxon>
        <taxon>Clostridiaceae</taxon>
        <taxon>Clostridium</taxon>
    </lineage>
</organism>
<dbReference type="NCBIfam" id="TIGR01563">
    <property type="entry name" value="gp16_SPP1"/>
    <property type="match status" value="1"/>
</dbReference>
<dbReference type="Proteomes" id="UP000789738">
    <property type="component" value="Unassembled WGS sequence"/>
</dbReference>
<name>A0AA86MFA8_9CLOT</name>
<accession>A0AA86MFA8</accession>
<protein>
    <submittedName>
        <fullName evidence="1">Phage head-tail adaptor</fullName>
    </submittedName>
</protein>
<gene>
    <name evidence="1" type="ORF">CNEO_42132</name>
</gene>
<proteinExistence type="predicted"/>
<dbReference type="InterPro" id="IPR008767">
    <property type="entry name" value="Phage_SPP1_head-tail_adaptor"/>
</dbReference>
<evidence type="ECO:0000313" key="2">
    <source>
        <dbReference type="Proteomes" id="UP000789738"/>
    </source>
</evidence>
<dbReference type="AlphaFoldDB" id="A0AA86MFA8"/>
<sequence>MPRVDNFKIQAHEFRAPIEIQRADIEDDEDNIPTYSNWQTLLKTKARVKTNKDDEEAMLQGEGDIIIKTFTIRARKDITIRKSDRIVYKNKIFDIKSVEDVQEKGIFIVIKGEYRGLDINEYSD</sequence>
<reference evidence="1" key="1">
    <citation type="submission" date="2021-10" db="EMBL/GenBank/DDBJ databases">
        <authorList>
            <person name="Mesa V."/>
        </authorList>
    </citation>
    <scope>NUCLEOTIDE SEQUENCE</scope>
    <source>
        <strain evidence="1">CC3_PB</strain>
    </source>
</reference>
<dbReference type="RefSeq" id="WP_210885870.1">
    <property type="nucleotide sequence ID" value="NZ_CAKJVE010000004.1"/>
</dbReference>
<dbReference type="Pfam" id="PF05521">
    <property type="entry name" value="Phage_HCP"/>
    <property type="match status" value="1"/>
</dbReference>
<dbReference type="InterPro" id="IPR038666">
    <property type="entry name" value="SSP1_head-tail_sf"/>
</dbReference>
<dbReference type="EMBL" id="CAKJVE010000004">
    <property type="protein sequence ID" value="CAG9705872.1"/>
    <property type="molecule type" value="Genomic_DNA"/>
</dbReference>
<evidence type="ECO:0000313" key="1">
    <source>
        <dbReference type="EMBL" id="CAG9705872.1"/>
    </source>
</evidence>
<dbReference type="Gene3D" id="2.40.10.270">
    <property type="entry name" value="Bacteriophage SPP1 head-tail adaptor protein"/>
    <property type="match status" value="1"/>
</dbReference>
<comment type="caution">
    <text evidence="1">The sequence shown here is derived from an EMBL/GenBank/DDBJ whole genome shotgun (WGS) entry which is preliminary data.</text>
</comment>